<dbReference type="Proteomes" id="UP000708208">
    <property type="component" value="Unassembled WGS sequence"/>
</dbReference>
<comment type="similarity">
    <text evidence="1">Belongs to the fatty acyl-CoA reductase family.</text>
</comment>
<dbReference type="InterPro" id="IPR026055">
    <property type="entry name" value="FAR"/>
</dbReference>
<comment type="caution">
    <text evidence="3">The sequence shown here is derived from an EMBL/GenBank/DDBJ whole genome shotgun (WGS) entry which is preliminary data.</text>
</comment>
<dbReference type="PANTHER" id="PTHR11011:SF45">
    <property type="entry name" value="FATTY ACYL-COA REDUCTASE CG8306-RELATED"/>
    <property type="match status" value="1"/>
</dbReference>
<keyword evidence="1" id="KW-1133">Transmembrane helix</keyword>
<dbReference type="GO" id="GO:0080019">
    <property type="term" value="F:alcohol-forming very long-chain fatty acyl-CoA reductase activity"/>
    <property type="evidence" value="ECO:0007669"/>
    <property type="project" value="InterPro"/>
</dbReference>
<keyword evidence="1" id="KW-0560">Oxidoreductase</keyword>
<keyword evidence="1" id="KW-0443">Lipid metabolism</keyword>
<evidence type="ECO:0000256" key="1">
    <source>
        <dbReference type="RuleBase" id="RU363097"/>
    </source>
</evidence>
<proteinExistence type="inferred from homology"/>
<reference evidence="3" key="1">
    <citation type="submission" date="2021-06" db="EMBL/GenBank/DDBJ databases">
        <authorList>
            <person name="Hodson N. C."/>
            <person name="Mongue J. A."/>
            <person name="Jaron S. K."/>
        </authorList>
    </citation>
    <scope>NUCLEOTIDE SEQUENCE</scope>
</reference>
<dbReference type="InterPro" id="IPR013120">
    <property type="entry name" value="FAR_NAD-bd"/>
</dbReference>
<sequence>LFERVRSGGDSQNLFAKIVVIDGDVTLDGLGITTENDDILKSTVSIVFHVAANVKYNSGLTNLVKANTEGTQNVLRWSKQLEHLKAFVYVSTIYSNSHLVEIDERIYPPTVDPQVIMQLCSSLPPDLVDSITGKLLGKHKNIYTFTKHLAESLLYEAKFDYPVCIVRPAIVGPAHREPFPGWVDNFNGMCGYIAGMSTGIIRCGYTNRQSTVDVVPVDHLVNLILAAAMEVSSKNVKLQNDVNVYNCSNTENPFFHKEFQPALLEAYEETPFNEMFWYPSVVFLRNKIVFSVLNFLLHYLPAIAADGVAILVAKKPRMIKIYNQVQILIAATREMECFNFRIEDVIVKDYFRNSFYGIKFYAAQEEHGDLPRAKQKFRRLRMMYRAVWVFVIVFVIILLLVMTSSWKNTGARGLMESLRNYYITITKY</sequence>
<dbReference type="EC" id="1.2.1.84" evidence="1"/>
<dbReference type="GO" id="GO:0102965">
    <property type="term" value="F:alcohol-forming long-chain fatty acyl-CoA reductase activity"/>
    <property type="evidence" value="ECO:0007669"/>
    <property type="project" value="UniProtKB-EC"/>
</dbReference>
<protein>
    <recommendedName>
        <fullName evidence="1">Fatty acyl-CoA reductase</fullName>
        <ecNumber evidence="1">1.2.1.84</ecNumber>
    </recommendedName>
</protein>
<dbReference type="GO" id="GO:0035336">
    <property type="term" value="P:long-chain fatty-acyl-CoA metabolic process"/>
    <property type="evidence" value="ECO:0007669"/>
    <property type="project" value="TreeGrafter"/>
</dbReference>
<evidence type="ECO:0000259" key="2">
    <source>
        <dbReference type="Pfam" id="PF07993"/>
    </source>
</evidence>
<keyword evidence="4" id="KW-1185">Reference proteome</keyword>
<evidence type="ECO:0000313" key="4">
    <source>
        <dbReference type="Proteomes" id="UP000708208"/>
    </source>
</evidence>
<gene>
    <name evidence="3" type="ORF">AFUS01_LOCUS2868</name>
</gene>
<feature type="transmembrane region" description="Helical" evidence="1">
    <location>
        <begin position="382"/>
        <end position="406"/>
    </location>
</feature>
<feature type="transmembrane region" description="Helical" evidence="1">
    <location>
        <begin position="288"/>
        <end position="313"/>
    </location>
</feature>
<comment type="catalytic activity">
    <reaction evidence="1">
        <text>a long-chain fatty acyl-CoA + 2 NADPH + 2 H(+) = a long-chain primary fatty alcohol + 2 NADP(+) + CoA</text>
        <dbReference type="Rhea" id="RHEA:52716"/>
        <dbReference type="ChEBI" id="CHEBI:15378"/>
        <dbReference type="ChEBI" id="CHEBI:57287"/>
        <dbReference type="ChEBI" id="CHEBI:57783"/>
        <dbReference type="ChEBI" id="CHEBI:58349"/>
        <dbReference type="ChEBI" id="CHEBI:77396"/>
        <dbReference type="ChEBI" id="CHEBI:83139"/>
        <dbReference type="EC" id="1.2.1.84"/>
    </reaction>
</comment>
<keyword evidence="1" id="KW-0812">Transmembrane</keyword>
<evidence type="ECO:0000313" key="3">
    <source>
        <dbReference type="EMBL" id="CAG7681889.1"/>
    </source>
</evidence>
<dbReference type="AlphaFoldDB" id="A0A8J2JFV9"/>
<comment type="function">
    <text evidence="1">Catalyzes the reduction of fatty acyl-CoA to fatty alcohols.</text>
</comment>
<dbReference type="Pfam" id="PF07993">
    <property type="entry name" value="NAD_binding_4"/>
    <property type="match status" value="1"/>
</dbReference>
<dbReference type="PANTHER" id="PTHR11011">
    <property type="entry name" value="MALE STERILITY PROTEIN 2-RELATED"/>
    <property type="match status" value="1"/>
</dbReference>
<dbReference type="EMBL" id="CAJVCH010016803">
    <property type="protein sequence ID" value="CAG7681889.1"/>
    <property type="molecule type" value="Genomic_DNA"/>
</dbReference>
<dbReference type="OrthoDB" id="429813at2759"/>
<accession>A0A8J2JFV9</accession>
<name>A0A8J2JFV9_9HEXA</name>
<feature type="domain" description="Thioester reductase (TE)" evidence="2">
    <location>
        <begin position="13"/>
        <end position="224"/>
    </location>
</feature>
<feature type="non-terminal residue" evidence="3">
    <location>
        <position position="1"/>
    </location>
</feature>
<dbReference type="GO" id="GO:0005777">
    <property type="term" value="C:peroxisome"/>
    <property type="evidence" value="ECO:0007669"/>
    <property type="project" value="TreeGrafter"/>
</dbReference>
<keyword evidence="1" id="KW-0444">Lipid biosynthesis</keyword>
<organism evidence="3 4">
    <name type="scientific">Allacma fusca</name>
    <dbReference type="NCBI Taxonomy" id="39272"/>
    <lineage>
        <taxon>Eukaryota</taxon>
        <taxon>Metazoa</taxon>
        <taxon>Ecdysozoa</taxon>
        <taxon>Arthropoda</taxon>
        <taxon>Hexapoda</taxon>
        <taxon>Collembola</taxon>
        <taxon>Symphypleona</taxon>
        <taxon>Sminthuridae</taxon>
        <taxon>Allacma</taxon>
    </lineage>
</organism>
<keyword evidence="1" id="KW-0472">Membrane</keyword>
<keyword evidence="1" id="KW-0521">NADP</keyword>